<dbReference type="AlphaFoldDB" id="U3AEK4"/>
<evidence type="ECO:0008006" key="3">
    <source>
        <dbReference type="Google" id="ProtNLM"/>
    </source>
</evidence>
<dbReference type="Proteomes" id="UP000016566">
    <property type="component" value="Unassembled WGS sequence"/>
</dbReference>
<name>U3AEK4_9RHOB</name>
<gene>
    <name evidence="1" type="ORF">MBELCI_2166</name>
</gene>
<evidence type="ECO:0000313" key="1">
    <source>
        <dbReference type="EMBL" id="GAD56114.1"/>
    </source>
</evidence>
<sequence>MLFGNMLCGVTSQGAMFRVGKEREAEALEIPGTGPMMFTGKPMGGMVAAKDETVADDDSRGTLMALAFAHAESLPAK</sequence>
<dbReference type="STRING" id="1337093.MBELCI_2166"/>
<dbReference type="RefSeq" id="WP_021694215.1">
    <property type="nucleotide sequence ID" value="NZ_BATB01000028.1"/>
</dbReference>
<protein>
    <recommendedName>
        <fullName evidence="3">TfoX N-terminal domain-containing protein</fullName>
    </recommendedName>
</protein>
<dbReference type="eggNOG" id="COG3070">
    <property type="taxonomic scope" value="Bacteria"/>
</dbReference>
<proteinExistence type="predicted"/>
<organism evidence="1 2">
    <name type="scientific">Limimaricola cinnabarinus LL-001</name>
    <dbReference type="NCBI Taxonomy" id="1337093"/>
    <lineage>
        <taxon>Bacteria</taxon>
        <taxon>Pseudomonadati</taxon>
        <taxon>Pseudomonadota</taxon>
        <taxon>Alphaproteobacteria</taxon>
        <taxon>Rhodobacterales</taxon>
        <taxon>Paracoccaceae</taxon>
        <taxon>Limimaricola</taxon>
    </lineage>
</organism>
<reference evidence="1" key="1">
    <citation type="journal article" date="2013" name="Genome Announc.">
        <title>Draft Genome Sequence of Loktanella cinnabarina LL-001T, Isolated from Deep-Sea Floor Sediment.</title>
        <authorList>
            <person name="Nishi S."/>
            <person name="Tsubouchi T."/>
            <person name="Takaki Y."/>
            <person name="Koyanagi R."/>
            <person name="Satoh N."/>
            <person name="Maruyama T."/>
            <person name="Hatada Y."/>
        </authorList>
    </citation>
    <scope>NUCLEOTIDE SEQUENCE [LARGE SCALE GENOMIC DNA]</scope>
    <source>
        <strain evidence="1">LL-001</strain>
    </source>
</reference>
<comment type="caution">
    <text evidence="1">The sequence shown here is derived from an EMBL/GenBank/DDBJ whole genome shotgun (WGS) entry which is preliminary data.</text>
</comment>
<evidence type="ECO:0000313" key="2">
    <source>
        <dbReference type="Proteomes" id="UP000016566"/>
    </source>
</evidence>
<dbReference type="EMBL" id="BATB01000028">
    <property type="protein sequence ID" value="GAD56114.1"/>
    <property type="molecule type" value="Genomic_DNA"/>
</dbReference>
<accession>U3AEK4</accession>
<keyword evidence="2" id="KW-1185">Reference proteome</keyword>